<dbReference type="EMBL" id="PIUK01000035">
    <property type="protein sequence ID" value="MBY6275680.1"/>
    <property type="molecule type" value="Genomic_DNA"/>
</dbReference>
<evidence type="ECO:0000313" key="1">
    <source>
        <dbReference type="EMBL" id="MBY6275680.1"/>
    </source>
</evidence>
<proteinExistence type="predicted"/>
<sequence>MGERKAPGNGPGSPWSWLGLGLSKEQAKLVPLIAVLLFIGILMLQSDELFGIDADSPPLDPAPGASLVGPVGAEDELTRLERQKAAELEEMLGQIEGAGRVRVMVTLAAGPAIQVVKNTTVDQSTTTEEAADSSTRRIESINTREDHVFTRSGSSEQPVIAQTSAPEIAGVLIVAEGARDVRIRARLLDAAMVALNVPANRIQVVPADGR</sequence>
<name>A0A953ICG8_SYMTR</name>
<organism evidence="1 2">
    <name type="scientific">Symbiobacterium thermophilum</name>
    <dbReference type="NCBI Taxonomy" id="2734"/>
    <lineage>
        <taxon>Bacteria</taxon>
        <taxon>Bacillati</taxon>
        <taxon>Bacillota</taxon>
        <taxon>Clostridia</taxon>
        <taxon>Eubacteriales</taxon>
        <taxon>Symbiobacteriaceae</taxon>
        <taxon>Symbiobacterium</taxon>
    </lineage>
</organism>
<protein>
    <submittedName>
        <fullName evidence="1">Stage III sporulation protein AG</fullName>
    </submittedName>
</protein>
<reference evidence="1" key="1">
    <citation type="submission" date="2017-11" db="EMBL/GenBank/DDBJ databases">
        <title>Three new genomes from thermophilic consortium.</title>
        <authorList>
            <person name="Quaggio R."/>
            <person name="Amgarten D."/>
            <person name="Setubal J.C."/>
        </authorList>
    </citation>
    <scope>NUCLEOTIDE SEQUENCE</scope>
    <source>
        <strain evidence="1">ZCTH01-B2</strain>
    </source>
</reference>
<evidence type="ECO:0000313" key="2">
    <source>
        <dbReference type="Proteomes" id="UP000732377"/>
    </source>
</evidence>
<comment type="caution">
    <text evidence="1">The sequence shown here is derived from an EMBL/GenBank/DDBJ whole genome shotgun (WGS) entry which is preliminary data.</text>
</comment>
<dbReference type="AlphaFoldDB" id="A0A953ICG8"/>
<gene>
    <name evidence="1" type="primary">spoIIIAG</name>
    <name evidence="1" type="ORF">CWE10_05560</name>
</gene>
<dbReference type="OMA" id="YEMRYEN"/>
<dbReference type="RefSeq" id="WP_011195984.1">
    <property type="nucleotide sequence ID" value="NZ_JACSIR010000077.1"/>
</dbReference>
<dbReference type="InterPro" id="IPR014195">
    <property type="entry name" value="Spore_III_AG"/>
</dbReference>
<dbReference type="Proteomes" id="UP000732377">
    <property type="component" value="Unassembled WGS sequence"/>
</dbReference>
<dbReference type="NCBIfam" id="TIGR02830">
    <property type="entry name" value="spore_III_AG"/>
    <property type="match status" value="1"/>
</dbReference>
<accession>A0A953ICG8</accession>